<proteinExistence type="predicted"/>
<evidence type="ECO:0000256" key="1">
    <source>
        <dbReference type="ARBA" id="ARBA00022468"/>
    </source>
</evidence>
<keyword evidence="3" id="KW-0677">Repeat</keyword>
<dbReference type="GO" id="GO:0005096">
    <property type="term" value="F:GTPase activator activity"/>
    <property type="evidence" value="ECO:0007669"/>
    <property type="project" value="UniProtKB-KW"/>
</dbReference>
<dbReference type="SMART" id="SM00368">
    <property type="entry name" value="LRR_RI"/>
    <property type="match status" value="3"/>
</dbReference>
<dbReference type="PANTHER" id="PTHR24113">
    <property type="entry name" value="RAN GTPASE-ACTIVATING PROTEIN 1"/>
    <property type="match status" value="1"/>
</dbReference>
<evidence type="ECO:0000313" key="4">
    <source>
        <dbReference type="EMBL" id="KAF4710695.1"/>
    </source>
</evidence>
<evidence type="ECO:0000313" key="5">
    <source>
        <dbReference type="Proteomes" id="UP000574390"/>
    </source>
</evidence>
<evidence type="ECO:0000256" key="3">
    <source>
        <dbReference type="ARBA" id="ARBA00022737"/>
    </source>
</evidence>
<dbReference type="GO" id="GO:0005829">
    <property type="term" value="C:cytosol"/>
    <property type="evidence" value="ECO:0007669"/>
    <property type="project" value="TreeGrafter"/>
</dbReference>
<dbReference type="Proteomes" id="UP000574390">
    <property type="component" value="Unassembled WGS sequence"/>
</dbReference>
<dbReference type="GO" id="GO:0005634">
    <property type="term" value="C:nucleus"/>
    <property type="evidence" value="ECO:0007669"/>
    <property type="project" value="TreeGrafter"/>
</dbReference>
<comment type="caution">
    <text evidence="4">The sequence shown here is derived from an EMBL/GenBank/DDBJ whole genome shotgun (WGS) entry which is preliminary data.</text>
</comment>
<sequence length="256" mass="27114">MGRWSSLRDLSLDHNNITCKGAHAVFTQLSTAPIGGLSLETCDLSFNRVGDSGARRMALTLAQHNSSVGQGLRVLNLRGNRIGDWGAGWLSLVVRNSGAAGCSLEMLDVSDNPRITLSGGLAELSMACRQTRQTLELDGVVLAVGLGGLTLKVSLERPRLHTEESFQSPLDATEATPVKVLKTSPTRGLIGLSEEHIGRKGLLDRGAPTFLQQTTVNTPIPARSAVLLGIAGLRRHSSASDYLPVEFVGSIRAGNG</sequence>
<dbReference type="PANTHER" id="PTHR24113:SF12">
    <property type="entry name" value="RAN GTPASE-ACTIVATING PROTEIN 1"/>
    <property type="match status" value="1"/>
</dbReference>
<dbReference type="AlphaFoldDB" id="A0A7J6QQL0"/>
<organism evidence="4 5">
    <name type="scientific">Perkinsus olseni</name>
    <name type="common">Perkinsus atlanticus</name>
    <dbReference type="NCBI Taxonomy" id="32597"/>
    <lineage>
        <taxon>Eukaryota</taxon>
        <taxon>Sar</taxon>
        <taxon>Alveolata</taxon>
        <taxon>Perkinsozoa</taxon>
        <taxon>Perkinsea</taxon>
        <taxon>Perkinsida</taxon>
        <taxon>Perkinsidae</taxon>
        <taxon>Perkinsus</taxon>
    </lineage>
</organism>
<dbReference type="InterPro" id="IPR001611">
    <property type="entry name" value="Leu-rich_rpt"/>
</dbReference>
<reference evidence="4 5" key="1">
    <citation type="submission" date="2020-04" db="EMBL/GenBank/DDBJ databases">
        <title>Perkinsus olseni comparative genomics.</title>
        <authorList>
            <person name="Bogema D.R."/>
        </authorList>
    </citation>
    <scope>NUCLEOTIDE SEQUENCE [LARGE SCALE GENOMIC DNA]</scope>
    <source>
        <strain evidence="4">ATCC PRA-205</strain>
    </source>
</reference>
<accession>A0A7J6QQL0</accession>
<gene>
    <name evidence="4" type="ORF">FOZ62_020562</name>
</gene>
<keyword evidence="1" id="KW-0343">GTPase activation</keyword>
<evidence type="ECO:0000256" key="2">
    <source>
        <dbReference type="ARBA" id="ARBA00022614"/>
    </source>
</evidence>
<dbReference type="Pfam" id="PF13516">
    <property type="entry name" value="LRR_6"/>
    <property type="match status" value="3"/>
</dbReference>
<name>A0A7J6QQL0_PEROL</name>
<dbReference type="SUPFAM" id="SSF52047">
    <property type="entry name" value="RNI-like"/>
    <property type="match status" value="1"/>
</dbReference>
<dbReference type="EMBL" id="JABANM010027826">
    <property type="protein sequence ID" value="KAF4710695.1"/>
    <property type="molecule type" value="Genomic_DNA"/>
</dbReference>
<dbReference type="GO" id="GO:0048471">
    <property type="term" value="C:perinuclear region of cytoplasm"/>
    <property type="evidence" value="ECO:0007669"/>
    <property type="project" value="TreeGrafter"/>
</dbReference>
<dbReference type="Gene3D" id="3.80.10.10">
    <property type="entry name" value="Ribonuclease Inhibitor"/>
    <property type="match status" value="1"/>
</dbReference>
<protein>
    <submittedName>
        <fullName evidence="4">Uncharacterized protein</fullName>
    </submittedName>
</protein>
<dbReference type="GO" id="GO:0006913">
    <property type="term" value="P:nucleocytoplasmic transport"/>
    <property type="evidence" value="ECO:0007669"/>
    <property type="project" value="TreeGrafter"/>
</dbReference>
<dbReference type="InterPro" id="IPR032675">
    <property type="entry name" value="LRR_dom_sf"/>
</dbReference>
<dbReference type="GO" id="GO:0031267">
    <property type="term" value="F:small GTPase binding"/>
    <property type="evidence" value="ECO:0007669"/>
    <property type="project" value="TreeGrafter"/>
</dbReference>
<dbReference type="InterPro" id="IPR027038">
    <property type="entry name" value="RanGap"/>
</dbReference>
<keyword evidence="2" id="KW-0433">Leucine-rich repeat</keyword>